<dbReference type="OrthoDB" id="189997at2759"/>
<feature type="domain" description="Zn(2)-C6 fungal-type" evidence="8">
    <location>
        <begin position="5"/>
        <end position="35"/>
    </location>
</feature>
<dbReference type="GO" id="GO:0045944">
    <property type="term" value="P:positive regulation of transcription by RNA polymerase II"/>
    <property type="evidence" value="ECO:0007669"/>
    <property type="project" value="TreeGrafter"/>
</dbReference>
<evidence type="ECO:0000313" key="9">
    <source>
        <dbReference type="EMBL" id="KUJ13382.1"/>
    </source>
</evidence>
<dbReference type="PROSITE" id="PS50048">
    <property type="entry name" value="ZN2_CY6_FUNGAL_2"/>
    <property type="match status" value="1"/>
</dbReference>
<name>A0A194X0I9_MOLSC</name>
<gene>
    <name evidence="9" type="ORF">LY89DRAFT_687518</name>
</gene>
<dbReference type="PANTHER" id="PTHR47782:SF12">
    <property type="entry name" value="ZN(II)2CYS6 TRANSCRIPTION FACTOR (EUROFUNG)"/>
    <property type="match status" value="1"/>
</dbReference>
<keyword evidence="2" id="KW-0479">Metal-binding</keyword>
<dbReference type="InterPro" id="IPR001138">
    <property type="entry name" value="Zn2Cys6_DnaBD"/>
</dbReference>
<sequence>MSSQVCSRCRKRKIRCDLQLPACRNCRLADAECLFWEEALGKEIPCSYVHSLQQRVASLQLEIKNATDKAPATSTSLRGRDNLISAHAPEQGYHSNVVGYNDVPSPSRTSYLGPGSSARLLERLTKSAVQWHSVNNIQLPKNLLPDEASVMIRSQQLQGLWPVDMTHDQRAELHSLVPPSTQRAIIENYLDKVSPEYSLFSDEADSKLLAYENPLRWSSSNPTSPSAFAIAIVFAISTALISRDLDSNLAAISKRFREKVQIISQRTASSGDRIETAKETCAALCALAICELINPVSNQLWDLLGRAVSTMEHLREGYRLRGLSLDREFLELELSLLKLESFATLHFRRPSQFCEMRLKTIIGNLDGHKQLLEELNILPYLHAIAQKLRDVPDPSERLLEELVPLPLRIYSTTSDISIALATVYTALHPLFTASETFWNRIFDDALPGLLQLIAYSSLTIIDHVGRLNANNKVLSVWMTAERVLEFGAI</sequence>
<evidence type="ECO:0000256" key="2">
    <source>
        <dbReference type="ARBA" id="ARBA00022723"/>
    </source>
</evidence>
<proteinExistence type="predicted"/>
<dbReference type="SUPFAM" id="SSF57701">
    <property type="entry name" value="Zn2/Cys6 DNA-binding domain"/>
    <property type="match status" value="1"/>
</dbReference>
<keyword evidence="4" id="KW-0805">Transcription regulation</keyword>
<dbReference type="PANTHER" id="PTHR47782">
    <property type="entry name" value="ZN(II)2CYS6 TRANSCRIPTION FACTOR (EUROFUNG)-RELATED"/>
    <property type="match status" value="1"/>
</dbReference>
<dbReference type="InterPro" id="IPR036864">
    <property type="entry name" value="Zn2-C6_fun-type_DNA-bd_sf"/>
</dbReference>
<dbReference type="Gene3D" id="4.10.240.10">
    <property type="entry name" value="Zn(2)-C6 fungal-type DNA-binding domain"/>
    <property type="match status" value="1"/>
</dbReference>
<evidence type="ECO:0000256" key="3">
    <source>
        <dbReference type="ARBA" id="ARBA00022833"/>
    </source>
</evidence>
<dbReference type="KEGG" id="psco:LY89DRAFT_687518"/>
<keyword evidence="5" id="KW-0238">DNA-binding</keyword>
<evidence type="ECO:0000256" key="7">
    <source>
        <dbReference type="ARBA" id="ARBA00023242"/>
    </source>
</evidence>
<evidence type="ECO:0000259" key="8">
    <source>
        <dbReference type="PROSITE" id="PS50048"/>
    </source>
</evidence>
<dbReference type="GO" id="GO:0005634">
    <property type="term" value="C:nucleus"/>
    <property type="evidence" value="ECO:0007669"/>
    <property type="project" value="UniProtKB-SubCell"/>
</dbReference>
<dbReference type="GO" id="GO:0043565">
    <property type="term" value="F:sequence-specific DNA binding"/>
    <property type="evidence" value="ECO:0007669"/>
    <property type="project" value="TreeGrafter"/>
</dbReference>
<keyword evidence="10" id="KW-1185">Reference proteome</keyword>
<dbReference type="GO" id="GO:0000981">
    <property type="term" value="F:DNA-binding transcription factor activity, RNA polymerase II-specific"/>
    <property type="evidence" value="ECO:0007669"/>
    <property type="project" value="InterPro"/>
</dbReference>
<evidence type="ECO:0000256" key="6">
    <source>
        <dbReference type="ARBA" id="ARBA00023163"/>
    </source>
</evidence>
<reference evidence="9 10" key="1">
    <citation type="submission" date="2015-10" db="EMBL/GenBank/DDBJ databases">
        <title>Full genome of DAOMC 229536 Phialocephala scopiformis, a fungal endophyte of spruce producing the potent anti-insectan compound rugulosin.</title>
        <authorList>
            <consortium name="DOE Joint Genome Institute"/>
            <person name="Walker A.K."/>
            <person name="Frasz S.L."/>
            <person name="Seifert K.A."/>
            <person name="Miller J.D."/>
            <person name="Mondo S.J."/>
            <person name="Labutti K."/>
            <person name="Lipzen A."/>
            <person name="Dockter R."/>
            <person name="Kennedy M."/>
            <person name="Grigoriev I.V."/>
            <person name="Spatafora J.W."/>
        </authorList>
    </citation>
    <scope>NUCLEOTIDE SEQUENCE [LARGE SCALE GENOMIC DNA]</scope>
    <source>
        <strain evidence="9 10">CBS 120377</strain>
    </source>
</reference>
<dbReference type="InParanoid" id="A0A194X0I9"/>
<accession>A0A194X0I9</accession>
<keyword evidence="7" id="KW-0539">Nucleus</keyword>
<dbReference type="Proteomes" id="UP000070700">
    <property type="component" value="Unassembled WGS sequence"/>
</dbReference>
<evidence type="ECO:0000256" key="1">
    <source>
        <dbReference type="ARBA" id="ARBA00004123"/>
    </source>
</evidence>
<dbReference type="GeneID" id="28825242"/>
<evidence type="ECO:0000256" key="5">
    <source>
        <dbReference type="ARBA" id="ARBA00023125"/>
    </source>
</evidence>
<evidence type="ECO:0000313" key="10">
    <source>
        <dbReference type="Proteomes" id="UP000070700"/>
    </source>
</evidence>
<keyword evidence="6" id="KW-0804">Transcription</keyword>
<dbReference type="CDD" id="cd00067">
    <property type="entry name" value="GAL4"/>
    <property type="match status" value="1"/>
</dbReference>
<protein>
    <recommendedName>
        <fullName evidence="8">Zn(2)-C6 fungal-type domain-containing protein</fullName>
    </recommendedName>
</protein>
<dbReference type="InterPro" id="IPR052202">
    <property type="entry name" value="Yeast_MetPath_Reg"/>
</dbReference>
<dbReference type="CDD" id="cd12148">
    <property type="entry name" value="fungal_TF_MHR"/>
    <property type="match status" value="1"/>
</dbReference>
<dbReference type="GO" id="GO:0008270">
    <property type="term" value="F:zinc ion binding"/>
    <property type="evidence" value="ECO:0007669"/>
    <property type="project" value="InterPro"/>
</dbReference>
<dbReference type="PROSITE" id="PS00463">
    <property type="entry name" value="ZN2_CY6_FUNGAL_1"/>
    <property type="match status" value="1"/>
</dbReference>
<dbReference type="EMBL" id="KQ947422">
    <property type="protein sequence ID" value="KUJ13382.1"/>
    <property type="molecule type" value="Genomic_DNA"/>
</dbReference>
<dbReference type="SMART" id="SM00066">
    <property type="entry name" value="GAL4"/>
    <property type="match status" value="1"/>
</dbReference>
<dbReference type="RefSeq" id="XP_018067737.1">
    <property type="nucleotide sequence ID" value="XM_018215516.1"/>
</dbReference>
<comment type="subcellular location">
    <subcellularLocation>
        <location evidence="1">Nucleus</location>
    </subcellularLocation>
</comment>
<organism evidence="9 10">
    <name type="scientific">Mollisia scopiformis</name>
    <name type="common">Conifer needle endophyte fungus</name>
    <name type="synonym">Phialocephala scopiformis</name>
    <dbReference type="NCBI Taxonomy" id="149040"/>
    <lineage>
        <taxon>Eukaryota</taxon>
        <taxon>Fungi</taxon>
        <taxon>Dikarya</taxon>
        <taxon>Ascomycota</taxon>
        <taxon>Pezizomycotina</taxon>
        <taxon>Leotiomycetes</taxon>
        <taxon>Helotiales</taxon>
        <taxon>Mollisiaceae</taxon>
        <taxon>Mollisia</taxon>
    </lineage>
</organism>
<dbReference type="AlphaFoldDB" id="A0A194X0I9"/>
<evidence type="ECO:0000256" key="4">
    <source>
        <dbReference type="ARBA" id="ARBA00023015"/>
    </source>
</evidence>
<dbReference type="Pfam" id="PF00172">
    <property type="entry name" value="Zn_clus"/>
    <property type="match status" value="1"/>
</dbReference>
<keyword evidence="3" id="KW-0862">Zinc</keyword>